<evidence type="ECO:0000313" key="5">
    <source>
        <dbReference type="EMBL" id="ABJ60832.1"/>
    </source>
</evidence>
<dbReference type="InterPro" id="IPR045455">
    <property type="entry name" value="NrS-1_pol-like_helicase"/>
</dbReference>
<dbReference type="InterPro" id="IPR014818">
    <property type="entry name" value="Phage/plasmid_primase_P4_C"/>
</dbReference>
<dbReference type="Proteomes" id="UP000000664">
    <property type="component" value="Chromosome"/>
</dbReference>
<dbReference type="InterPro" id="IPR014820">
    <property type="entry name" value="PriCT_1"/>
</dbReference>
<evidence type="ECO:0000256" key="1">
    <source>
        <dbReference type="ARBA" id="ARBA00022741"/>
    </source>
</evidence>
<dbReference type="GO" id="GO:0004386">
    <property type="term" value="F:helicase activity"/>
    <property type="evidence" value="ECO:0007669"/>
    <property type="project" value="UniProtKB-KW"/>
</dbReference>
<dbReference type="SMART" id="SM00885">
    <property type="entry name" value="D5_N"/>
    <property type="match status" value="1"/>
</dbReference>
<dbReference type="InterPro" id="IPR014015">
    <property type="entry name" value="Helicase_SF3_DNA-vir"/>
</dbReference>
<gene>
    <name evidence="5" type="ordered locus">LGAS_1475</name>
</gene>
<dbReference type="Gene3D" id="3.40.50.300">
    <property type="entry name" value="P-loop containing nucleotide triphosphate hydrolases"/>
    <property type="match status" value="1"/>
</dbReference>
<evidence type="ECO:0000313" key="6">
    <source>
        <dbReference type="Proteomes" id="UP000000664"/>
    </source>
</evidence>
<feature type="domain" description="SF3 helicase" evidence="4">
    <location>
        <begin position="505"/>
        <end position="664"/>
    </location>
</feature>
<dbReference type="GO" id="GO:0005524">
    <property type="term" value="F:ATP binding"/>
    <property type="evidence" value="ECO:0007669"/>
    <property type="project" value="UniProtKB-KW"/>
</dbReference>
<dbReference type="SUPFAM" id="SSF52540">
    <property type="entry name" value="P-loop containing nucleoside triphosphate hydrolases"/>
    <property type="match status" value="1"/>
</dbReference>
<dbReference type="KEGG" id="lga:LGAS_1475"/>
<keyword evidence="3" id="KW-0067">ATP-binding</keyword>
<organism evidence="5 6">
    <name type="scientific">Lactobacillus gasseri (strain ATCC 33323 / DSM 20243 / BCRC 14619 / CIP 102991 / JCM 1131 / KCTC 3163 / NCIMB 11718 / NCTC 13722 / AM63)</name>
    <dbReference type="NCBI Taxonomy" id="324831"/>
    <lineage>
        <taxon>Bacteria</taxon>
        <taxon>Bacillati</taxon>
        <taxon>Bacillota</taxon>
        <taxon>Bacilli</taxon>
        <taxon>Lactobacillales</taxon>
        <taxon>Lactobacillaceae</taxon>
        <taxon>Lactobacillus</taxon>
    </lineage>
</organism>
<dbReference type="AlphaFoldDB" id="A0A805YV98"/>
<dbReference type="Pfam" id="PF08706">
    <property type="entry name" value="D5_N"/>
    <property type="match status" value="1"/>
</dbReference>
<keyword evidence="2" id="KW-0378">Hydrolase</keyword>
<dbReference type="SMART" id="SM00942">
    <property type="entry name" value="PriCT_1"/>
    <property type="match status" value="1"/>
</dbReference>
<sequence length="788" mass="89286">MRRLGRLAAQLTIHATSSALPNGRIKKFDTLIQEWRIAKMHFTLSTAANSGQASNTIYPNQLIITNSQELQQAVQYDHVCGRFKNNQRNIANFIKADCLVMDCDNDHSDDSAAWINPTSIANYFDGVSYAITLSRNNMKAKNNKAPRPKFHIYFPISEINNAKTYAELKHEIQEYFPYFDNNALDAARFVFGVPSTQVSWHEGSQTIDQFMMAQRYFAKQKVGSIRQGKRNATLSHFAGRIIMRLGNTPEARQAFQDEAAKCEPPLGEQELRTIWHSAIKFGHRMASKKGYIPPEEYNQPNDDLHPYDYSDTGESYVFVNNCKDRVCYTNQSGFMWFDGKIWQESEPLALGEVQRFTDKQLADAQLRVTKAYQVIQQNGVTSALQTMGKTKASRTFNDDQQATFKEYQNAKAYEAFILKERSTRGINGILTNARPKLVKEINEFDANPFLLNTPDGPYNLKQGIHGQQEIQASDLITKSTSCVPGSQGNSIWQEALNTFFCNDLALINYVQEIVGLVAIGQVYLEALIIAYGSGRNGKSTFWNTIANVLGSYTGHLSADALTTGVRRNVKPEMAEVKGKRLIISAELEEGKRLNTSIVKQLCSTDEIYAEKKYMKPFSFTPSHTIVLYTNYLPHVGGNDEGIWRRLIVIPFKATIAKHNDIKNYAQYLTEQAGPAVLQWIIEGAQRIIQQNYQLTTPAAVTKAVKDYHADNDWLGHFLNENCELDSSYQQKSGDLYQKYREYCQGIGEYTRSTTDFYTALKNAGFQRQRKNTGSYVRGLRLKASEFLD</sequence>
<dbReference type="PANTHER" id="PTHR35372:SF2">
    <property type="entry name" value="SF3 HELICASE DOMAIN-CONTAINING PROTEIN"/>
    <property type="match status" value="1"/>
</dbReference>
<keyword evidence="1" id="KW-0547">Nucleotide-binding</keyword>
<evidence type="ECO:0000256" key="2">
    <source>
        <dbReference type="ARBA" id="ARBA00022801"/>
    </source>
</evidence>
<dbReference type="PANTHER" id="PTHR35372">
    <property type="entry name" value="ATP BINDING PROTEIN-RELATED"/>
    <property type="match status" value="1"/>
</dbReference>
<dbReference type="EMBL" id="CP000413">
    <property type="protein sequence ID" value="ABJ60832.1"/>
    <property type="molecule type" value="Genomic_DNA"/>
</dbReference>
<dbReference type="Pfam" id="PF19263">
    <property type="entry name" value="DUF5906"/>
    <property type="match status" value="1"/>
</dbReference>
<name>A0A805YV98_LACGA</name>
<dbReference type="InterPro" id="IPR051620">
    <property type="entry name" value="ORF904-like_C"/>
</dbReference>
<proteinExistence type="predicted"/>
<reference evidence="5 6" key="1">
    <citation type="journal article" date="2006" name="Proc. Natl. Acad. Sci. U.S.A.">
        <title>Comparative genomics of the lactic acid bacteria.</title>
        <authorList>
            <person name="Makarova K."/>
            <person name="Slesarev A."/>
            <person name="Wolf Y."/>
            <person name="Sorokin A."/>
            <person name="Mirkin B."/>
            <person name="Koonin E."/>
            <person name="Pavlov A."/>
            <person name="Pavlova N."/>
            <person name="Karamychev V."/>
            <person name="Polouchine N."/>
            <person name="Shakhova V."/>
            <person name="Grigoriev I."/>
            <person name="Lou Y."/>
            <person name="Rohksar D."/>
            <person name="Lucas S."/>
            <person name="Huang K."/>
            <person name="Goodstein D.M."/>
            <person name="Hawkins T."/>
            <person name="Plengvidhya V."/>
            <person name="Welker D."/>
            <person name="Hughes J."/>
            <person name="Goh Y."/>
            <person name="Benson A."/>
            <person name="Baldwin K."/>
            <person name="Lee J.H."/>
            <person name="Diaz-Muniz I."/>
            <person name="Dosti B."/>
            <person name="Smeianov V."/>
            <person name="Wechter W."/>
            <person name="Barabote R."/>
            <person name="Lorca G."/>
            <person name="Altermann E."/>
            <person name="Barrangou R."/>
            <person name="Ganesan B."/>
            <person name="Xie Y."/>
            <person name="Rawsthorne H."/>
            <person name="Tamir D."/>
            <person name="Parker C."/>
            <person name="Breidt F."/>
            <person name="Broadbent J."/>
            <person name="Hutkins R."/>
            <person name="O'Sullivan D."/>
            <person name="Steele J."/>
            <person name="Unlu G."/>
            <person name="Saier M."/>
            <person name="Klaenhammer T."/>
            <person name="Richardson P."/>
            <person name="Kozyavkin S."/>
            <person name="Weimer B."/>
            <person name="Mills D."/>
        </authorList>
    </citation>
    <scope>NUCLEOTIDE SEQUENCE [LARGE SCALE GENOMIC DNA]</scope>
    <source>
        <strain evidence="6">ATCC 33323 / DSM 20243 / BCRC 14619 / CIP 102991 / JCM 1131 / KCTC 3163 / NCIMB 11718 / NCTC 13722 / AM63</strain>
    </source>
</reference>
<dbReference type="InterPro" id="IPR027417">
    <property type="entry name" value="P-loop_NTPase"/>
</dbReference>
<dbReference type="PROSITE" id="PS51206">
    <property type="entry name" value="SF3_HELICASE_1"/>
    <property type="match status" value="1"/>
</dbReference>
<dbReference type="InterPro" id="IPR006500">
    <property type="entry name" value="Helicase_put_C_phage/plasmid"/>
</dbReference>
<dbReference type="GO" id="GO:0016787">
    <property type="term" value="F:hydrolase activity"/>
    <property type="evidence" value="ECO:0007669"/>
    <property type="project" value="UniProtKB-KW"/>
</dbReference>
<evidence type="ECO:0000259" key="4">
    <source>
        <dbReference type="PROSITE" id="PS51206"/>
    </source>
</evidence>
<protein>
    <submittedName>
        <fullName evidence="5">Phage DNA polymerase, ATPase domain</fullName>
    </submittedName>
</protein>
<accession>A0A805YV98</accession>
<dbReference type="NCBIfam" id="TIGR01613">
    <property type="entry name" value="primase_Cterm"/>
    <property type="match status" value="1"/>
</dbReference>
<evidence type="ECO:0000256" key="3">
    <source>
        <dbReference type="ARBA" id="ARBA00022840"/>
    </source>
</evidence>